<keyword evidence="11" id="KW-1185">Reference proteome</keyword>
<dbReference type="PANTHER" id="PTHR42643:SF38">
    <property type="entry name" value="IONOTROPIC RECEPTOR 100A"/>
    <property type="match status" value="1"/>
</dbReference>
<sequence>MKHNLFKFVTFLAFLKAKSLLIKKEETKHFTPNFVAFYSKYFTEIKSADLILVTNGTPNPHLDTFCNKFIEKILASNTARRVRTKNLNNCDVKPDPEFENYLNETFVLDYNFTLDANPQIIREKHKNLQTHPGLNNGCVIISESFTHLVTFFNGSYNMCAEKRVLYSIFVLKDQFGQDFVRQLLVKLWTKFQVLNAVLYFSENLYIYKPFRKTLRSWGVINVYKIRKERIFLNALKNLEGYPLRVKALFRFPTALTGIPENMKNDPIHTKLYKYSGFSGVDGNVLGEMAKQMNFSVMLINKKQRNFGKTVTKGWLTGSLGYVVYDLVDLVANGMFVTDHENVNFEYTCVYFHDKISVVAPKAARIPQWLAIFKCFQWQTWISFIFTCGVSLLFCFLVVTKRRVKNTLVDTFLLLVFDSDKIHKVKDKNLFLASCLLFNSIVIFTLQGNLVTYFSTKSYYSDINSLKELDKSGLGISTSLPVFHNYGNSTLIKNLHGKVTNKYRVSMKQAAFGKNVVALERGKDAKLLTLLYVDAEGNPLLHISREAVISYYLSFMVPQGSPYLPQFNFLIMGFFESGLVEKWYNDIAASITTSFKFRYTGDERVLKPFSLHDVQSAFIILGIGLSVAILFFVYEITATKLRNGYILLCCIQNSV</sequence>
<evidence type="ECO:0000256" key="3">
    <source>
        <dbReference type="ARBA" id="ARBA00022692"/>
    </source>
</evidence>
<protein>
    <recommendedName>
        <fullName evidence="12">Ionotropic glutamate receptor C-terminal domain-containing protein</fullName>
    </recommendedName>
</protein>
<evidence type="ECO:0000256" key="5">
    <source>
        <dbReference type="ARBA" id="ARBA00023136"/>
    </source>
</evidence>
<organism evidence="10 11">
    <name type="scientific">Tribolium castaneum</name>
    <name type="common">Red flour beetle</name>
    <dbReference type="NCBI Taxonomy" id="7070"/>
    <lineage>
        <taxon>Eukaryota</taxon>
        <taxon>Metazoa</taxon>
        <taxon>Ecdysozoa</taxon>
        <taxon>Arthropoda</taxon>
        <taxon>Hexapoda</taxon>
        <taxon>Insecta</taxon>
        <taxon>Pterygota</taxon>
        <taxon>Neoptera</taxon>
        <taxon>Endopterygota</taxon>
        <taxon>Coleoptera</taxon>
        <taxon>Polyphaga</taxon>
        <taxon>Cucujiformia</taxon>
        <taxon>Tenebrionidae</taxon>
        <taxon>Tenebrionidae incertae sedis</taxon>
        <taxon>Tribolium</taxon>
    </lineage>
</organism>
<evidence type="ECO:0000256" key="6">
    <source>
        <dbReference type="ARBA" id="ARBA00023170"/>
    </source>
</evidence>
<dbReference type="GO" id="GO:0005886">
    <property type="term" value="C:plasma membrane"/>
    <property type="evidence" value="ECO:0007669"/>
    <property type="project" value="UniProtKB-SubCell"/>
</dbReference>
<feature type="chain" id="PRO_5003089524" description="Ionotropic glutamate receptor C-terminal domain-containing protein" evidence="9">
    <location>
        <begin position="20"/>
        <end position="654"/>
    </location>
</feature>
<dbReference type="PANTHER" id="PTHR42643">
    <property type="entry name" value="IONOTROPIC RECEPTOR 20A-RELATED"/>
    <property type="match status" value="1"/>
</dbReference>
<feature type="transmembrane region" description="Helical" evidence="8">
    <location>
        <begin position="429"/>
        <end position="453"/>
    </location>
</feature>
<comment type="subcellular location">
    <subcellularLocation>
        <location evidence="1">Cell membrane</location>
        <topology evidence="1">Multi-pass membrane protein</topology>
    </subcellularLocation>
</comment>
<reference evidence="10 11" key="1">
    <citation type="journal article" date="2008" name="Nature">
        <title>The genome of the model beetle and pest Tribolium castaneum.</title>
        <authorList>
            <consortium name="Tribolium Genome Sequencing Consortium"/>
            <person name="Richards S."/>
            <person name="Gibbs R.A."/>
            <person name="Weinstock G.M."/>
            <person name="Brown S.J."/>
            <person name="Denell R."/>
            <person name="Beeman R.W."/>
            <person name="Gibbs R."/>
            <person name="Beeman R.W."/>
            <person name="Brown S.J."/>
            <person name="Bucher G."/>
            <person name="Friedrich M."/>
            <person name="Grimmelikhuijzen C.J."/>
            <person name="Klingler M."/>
            <person name="Lorenzen M."/>
            <person name="Richards S."/>
            <person name="Roth S."/>
            <person name="Schroder R."/>
            <person name="Tautz D."/>
            <person name="Zdobnov E.M."/>
            <person name="Muzny D."/>
            <person name="Gibbs R.A."/>
            <person name="Weinstock G.M."/>
            <person name="Attaway T."/>
            <person name="Bell S."/>
            <person name="Buhay C.J."/>
            <person name="Chandrabose M.N."/>
            <person name="Chavez D."/>
            <person name="Clerk-Blankenburg K.P."/>
            <person name="Cree A."/>
            <person name="Dao M."/>
            <person name="Davis C."/>
            <person name="Chacko J."/>
            <person name="Dinh H."/>
            <person name="Dugan-Rocha S."/>
            <person name="Fowler G."/>
            <person name="Garner T.T."/>
            <person name="Garnes J."/>
            <person name="Gnirke A."/>
            <person name="Hawes A."/>
            <person name="Hernandez J."/>
            <person name="Hines S."/>
            <person name="Holder M."/>
            <person name="Hume J."/>
            <person name="Jhangiani S.N."/>
            <person name="Joshi V."/>
            <person name="Khan Z.M."/>
            <person name="Jackson L."/>
            <person name="Kovar C."/>
            <person name="Kowis A."/>
            <person name="Lee S."/>
            <person name="Lewis L.R."/>
            <person name="Margolis J."/>
            <person name="Morgan M."/>
            <person name="Nazareth L.V."/>
            <person name="Nguyen N."/>
            <person name="Okwuonu G."/>
            <person name="Parker D."/>
            <person name="Richards S."/>
            <person name="Ruiz S.J."/>
            <person name="Santibanez J."/>
            <person name="Savard J."/>
            <person name="Scherer S.E."/>
            <person name="Schneider B."/>
            <person name="Sodergren E."/>
            <person name="Tautz D."/>
            <person name="Vattahil S."/>
            <person name="Villasana D."/>
            <person name="White C.S."/>
            <person name="Wright R."/>
            <person name="Park Y."/>
            <person name="Beeman R.W."/>
            <person name="Lord J."/>
            <person name="Oppert B."/>
            <person name="Lorenzen M."/>
            <person name="Brown S."/>
            <person name="Wang L."/>
            <person name="Savard J."/>
            <person name="Tautz D."/>
            <person name="Richards S."/>
            <person name="Weinstock G."/>
            <person name="Gibbs R.A."/>
            <person name="Liu Y."/>
            <person name="Worley K."/>
            <person name="Weinstock G."/>
            <person name="Elsik C.G."/>
            <person name="Reese J.T."/>
            <person name="Elhaik E."/>
            <person name="Landan G."/>
            <person name="Graur D."/>
            <person name="Arensburger P."/>
            <person name="Atkinson P."/>
            <person name="Beeman R.W."/>
            <person name="Beidler J."/>
            <person name="Brown S.J."/>
            <person name="Demuth J.P."/>
            <person name="Drury D.W."/>
            <person name="Du Y.Z."/>
            <person name="Fujiwara H."/>
            <person name="Lorenzen M."/>
            <person name="Maselli V."/>
            <person name="Osanai M."/>
            <person name="Park Y."/>
            <person name="Robertson H.M."/>
            <person name="Tu Z."/>
            <person name="Wang J.J."/>
            <person name="Wang S."/>
            <person name="Richards S."/>
            <person name="Song H."/>
            <person name="Zhang L."/>
            <person name="Sodergren E."/>
            <person name="Werner D."/>
            <person name="Stanke M."/>
            <person name="Morgenstern B."/>
            <person name="Solovyev V."/>
            <person name="Kosarev P."/>
            <person name="Brown G."/>
            <person name="Chen H.C."/>
            <person name="Ermolaeva O."/>
            <person name="Hlavina W."/>
            <person name="Kapustin Y."/>
            <person name="Kiryutin B."/>
            <person name="Kitts P."/>
            <person name="Maglott D."/>
            <person name="Pruitt K."/>
            <person name="Sapojnikov V."/>
            <person name="Souvorov A."/>
            <person name="Mackey A.J."/>
            <person name="Waterhouse R.M."/>
            <person name="Wyder S."/>
            <person name="Zdobnov E.M."/>
            <person name="Zdobnov E.M."/>
            <person name="Wyder S."/>
            <person name="Kriventseva E.V."/>
            <person name="Kadowaki T."/>
            <person name="Bork P."/>
            <person name="Aranda M."/>
            <person name="Bao R."/>
            <person name="Beermann A."/>
            <person name="Berns N."/>
            <person name="Bolognesi R."/>
            <person name="Bonneton F."/>
            <person name="Bopp D."/>
            <person name="Brown S.J."/>
            <person name="Bucher G."/>
            <person name="Butts T."/>
            <person name="Chaumot A."/>
            <person name="Denell R.E."/>
            <person name="Ferrier D.E."/>
            <person name="Friedrich M."/>
            <person name="Gordon C.M."/>
            <person name="Jindra M."/>
            <person name="Klingler M."/>
            <person name="Lan Q."/>
            <person name="Lattorff H.M."/>
            <person name="Laudet V."/>
            <person name="von Levetsow C."/>
            <person name="Liu Z."/>
            <person name="Lutz R."/>
            <person name="Lynch J.A."/>
            <person name="da Fonseca R.N."/>
            <person name="Posnien N."/>
            <person name="Reuter R."/>
            <person name="Roth S."/>
            <person name="Savard J."/>
            <person name="Schinko J.B."/>
            <person name="Schmitt C."/>
            <person name="Schoppmeier M."/>
            <person name="Schroder R."/>
            <person name="Shippy T.D."/>
            <person name="Simonnet F."/>
            <person name="Marques-Souza H."/>
            <person name="Tautz D."/>
            <person name="Tomoyasu Y."/>
            <person name="Trauner J."/>
            <person name="Van der Zee M."/>
            <person name="Vervoort M."/>
            <person name="Wittkopp N."/>
            <person name="Wimmer E.A."/>
            <person name="Yang X."/>
            <person name="Jones A.K."/>
            <person name="Sattelle D.B."/>
            <person name="Ebert P.R."/>
            <person name="Nelson D."/>
            <person name="Scott J.G."/>
            <person name="Beeman R.W."/>
            <person name="Muthukrishnan S."/>
            <person name="Kramer K.J."/>
            <person name="Arakane Y."/>
            <person name="Beeman R.W."/>
            <person name="Zhu Q."/>
            <person name="Hogenkamp D."/>
            <person name="Dixit R."/>
            <person name="Oppert B."/>
            <person name="Jiang H."/>
            <person name="Zou Z."/>
            <person name="Marshall J."/>
            <person name="Elpidina E."/>
            <person name="Vinokurov K."/>
            <person name="Oppert C."/>
            <person name="Zou Z."/>
            <person name="Evans J."/>
            <person name="Lu Z."/>
            <person name="Zhao P."/>
            <person name="Sumathipala N."/>
            <person name="Altincicek B."/>
            <person name="Vilcinskas A."/>
            <person name="Williams M."/>
            <person name="Hultmark D."/>
            <person name="Hetru C."/>
            <person name="Jiang H."/>
            <person name="Grimmelikhuijzen C.J."/>
            <person name="Hauser F."/>
            <person name="Cazzamali G."/>
            <person name="Williamson M."/>
            <person name="Park Y."/>
            <person name="Li B."/>
            <person name="Tanaka Y."/>
            <person name="Predel R."/>
            <person name="Neupert S."/>
            <person name="Schachtner J."/>
            <person name="Verleyen P."/>
            <person name="Raible F."/>
            <person name="Bork P."/>
            <person name="Friedrich M."/>
            <person name="Walden K.K."/>
            <person name="Robertson H.M."/>
            <person name="Angeli S."/>
            <person name="Foret S."/>
            <person name="Bucher G."/>
            <person name="Schuetz S."/>
            <person name="Maleszka R."/>
            <person name="Wimmer E.A."/>
            <person name="Beeman R.W."/>
            <person name="Lorenzen M."/>
            <person name="Tomoyasu Y."/>
            <person name="Miller S.C."/>
            <person name="Grossmann D."/>
            <person name="Bucher G."/>
        </authorList>
    </citation>
    <scope>NUCLEOTIDE SEQUENCE [LARGE SCALE GENOMIC DNA]</scope>
    <source>
        <strain evidence="10 11">Georgia GA2</strain>
    </source>
</reference>
<dbReference type="EMBL" id="KQ971326">
    <property type="protein sequence ID" value="EEZ99874.1"/>
    <property type="molecule type" value="Genomic_DNA"/>
</dbReference>
<evidence type="ECO:0000256" key="8">
    <source>
        <dbReference type="SAM" id="Phobius"/>
    </source>
</evidence>
<dbReference type="InterPro" id="IPR052192">
    <property type="entry name" value="Insect_Ionotropic_Sensory_Rcpt"/>
</dbReference>
<accession>D6WEQ9</accession>
<keyword evidence="6" id="KW-0675">Receptor</keyword>
<keyword evidence="9" id="KW-0732">Signal</keyword>
<keyword evidence="3 8" id="KW-0812">Transmembrane</keyword>
<evidence type="ECO:0000256" key="1">
    <source>
        <dbReference type="ARBA" id="ARBA00004651"/>
    </source>
</evidence>
<feature type="transmembrane region" description="Helical" evidence="8">
    <location>
        <begin position="613"/>
        <end position="633"/>
    </location>
</feature>
<evidence type="ECO:0000256" key="4">
    <source>
        <dbReference type="ARBA" id="ARBA00022989"/>
    </source>
</evidence>
<evidence type="ECO:0000256" key="9">
    <source>
        <dbReference type="SAM" id="SignalP"/>
    </source>
</evidence>
<reference evidence="10 11" key="2">
    <citation type="journal article" date="2010" name="Nucleic Acids Res.">
        <title>BeetleBase in 2010: revisions to provide comprehensive genomic information for Tribolium castaneum.</title>
        <authorList>
            <person name="Kim H.S."/>
            <person name="Murphy T."/>
            <person name="Xia J."/>
            <person name="Caragea D."/>
            <person name="Park Y."/>
            <person name="Beeman R.W."/>
            <person name="Lorenzen M.D."/>
            <person name="Butcher S."/>
            <person name="Manak J.R."/>
            <person name="Brown S.J."/>
        </authorList>
    </citation>
    <scope>GENOME REANNOTATION</scope>
    <source>
        <strain evidence="10 11">Georgia GA2</strain>
    </source>
</reference>
<dbReference type="HOGENOM" id="CLU_024760_0_0_1"/>
<dbReference type="Gene3D" id="3.40.190.10">
    <property type="entry name" value="Periplasmic binding protein-like II"/>
    <property type="match status" value="1"/>
</dbReference>
<dbReference type="PhylomeDB" id="D6WEQ9"/>
<keyword evidence="2" id="KW-1003">Cell membrane</keyword>
<gene>
    <name evidence="10" type="primary">GLEAN_02656</name>
    <name evidence="10" type="ORF">TcasGA2_TC002656</name>
</gene>
<dbReference type="Proteomes" id="UP000007266">
    <property type="component" value="Linkage group 3"/>
</dbReference>
<evidence type="ECO:0000313" key="10">
    <source>
        <dbReference type="EMBL" id="EEZ99874.1"/>
    </source>
</evidence>
<evidence type="ECO:0000313" key="11">
    <source>
        <dbReference type="Proteomes" id="UP000007266"/>
    </source>
</evidence>
<proteinExistence type="predicted"/>
<name>D6WEQ9_TRICA</name>
<evidence type="ECO:0008006" key="12">
    <source>
        <dbReference type="Google" id="ProtNLM"/>
    </source>
</evidence>
<evidence type="ECO:0000256" key="2">
    <source>
        <dbReference type="ARBA" id="ARBA00022475"/>
    </source>
</evidence>
<dbReference type="OMA" id="TWISFIF"/>
<feature type="transmembrane region" description="Helical" evidence="8">
    <location>
        <begin position="377"/>
        <end position="398"/>
    </location>
</feature>
<keyword evidence="4 8" id="KW-1133">Transmembrane helix</keyword>
<dbReference type="AlphaFoldDB" id="D6WEQ9"/>
<dbReference type="SUPFAM" id="SSF53850">
    <property type="entry name" value="Periplasmic binding protein-like II"/>
    <property type="match status" value="1"/>
</dbReference>
<dbReference type="eggNOG" id="ENOG502S09N">
    <property type="taxonomic scope" value="Eukaryota"/>
</dbReference>
<feature type="signal peptide" evidence="9">
    <location>
        <begin position="1"/>
        <end position="19"/>
    </location>
</feature>
<evidence type="ECO:0000256" key="7">
    <source>
        <dbReference type="ARBA" id="ARBA00023180"/>
    </source>
</evidence>
<keyword evidence="7" id="KW-0325">Glycoprotein</keyword>
<keyword evidence="5 8" id="KW-0472">Membrane</keyword>